<feature type="transmembrane region" description="Helical" evidence="8">
    <location>
        <begin position="597"/>
        <end position="619"/>
    </location>
</feature>
<dbReference type="SMART" id="SM00256">
    <property type="entry name" value="FBOX"/>
    <property type="match status" value="1"/>
</dbReference>
<dbReference type="Proteomes" id="UP000700596">
    <property type="component" value="Unassembled WGS sequence"/>
</dbReference>
<sequence length="1846" mass="207090">MKDGRICPPDVEDPWDRAHPRDAWIQIILSVGLGLVAFLIFCVCIPECCMAGLLTSYKVLRPRWKGLYAARKKQVGNHTSLADLPDSLFGWILPLWRITEEDVLASAGLDAYVYLAFFKMAIKFLVVALFFALAIIKPVHDTHKEPRNPAKPPGNDTKLLSGRSAWTAFGPDYEYHTDSQYYTDYLWMYIVFAYLFTGLLLYLIVSETRRIIEVRQEYLGSQTTITDRTIRLSGIPENLRSEDRIKDFIEDLVIGNVESVTLCRNWKELDDRLIQRKSILRKLEEAWTVYLGKRRVERSLETLPIVQPRPPGPEVGIDSDDDDNEASQLLNDTDRDPDYSIPYAQQRPMAKIWMGRFKLRFKNVDAINYYEEKLRRLDDEITALRKKDFEPTPLAFITLDSVASAQMAIQAVLDPSPLQLLANSSPAPSDVVWSNTYLPRSKRMLRSWSITIIIGILSIFWTALLVPIAGALNICSIHEVFPGLANALSSHELLKSLVNTQLPTVALTLLNVGVPYLYDWLANQQGMISQGDVELSVISKNFFFTFFNFFILFTILGTTSNLVDMLERFGKELSNATTIANVIAESLQNLLPFYTNFIILQGFGLFPLRLLEFGTLTLYPINLMGAKTPRDYAELVQPPIFSYGFFLPQTILIFIICVVYSVLLDSWKVLLTGLAYFMIGHFVHKYQLLYAMEHRQHSTGRGWMMMCDRVIVGVVLFQITMAGQLALKNAFKRAALITPLIFGTIWFGYVYSRTYRPLMKFIALRSLRNSEHSDLGRAVQEDSFSLSHNPWAPSGLETLDEARERGLRFESPSLMMPKHEQNTCIQQMFGRLALPNGGATITSSQIYLSRGVAGTKSTRTLPFNNITTPSVVSFSELSHGNSFSLGPPVRSSVEVMSCYFKPTAYSEQVIDELRQYTPTVEEPCSMVPTKAFPIDPLASSMKRVEVLQHVLQRPSRDGSLIHRRPSSRVATPVQRKRPHSSTTYARSRVAFHKVISSIFTNNSTKIPPPLTREGSEFSVLSTRGSLQDSLRSLDVVSPGTFLFSGPSLRSTYSGSLGNSRSRLQSLSEYDKEVFSLRRVRSTSLSIESFSLIENRVLEPSIEWGITRTMSDVLQGFSTPIDELNDILFEDPSKETSEAIAPLKFPPSYRIPVEILQHIYKYLNSKDFNSARHTCRSWMRASLSKKLLVPMLNRGGWWSSARDTLERRKGQAPDNISHLGSNEEWLLSRYLSRECALSAPWTGNGLSPPPHRCFVEIAETEFSELANGHSGSRSQIHAALLFVTSTCGSILLVARDTIIYIYDLCTSVIQPLTSVTCPRRVLSMSMNITSGRNAIAALLEGRLGMVCELRFDDTYGTQGSVKVQSQTGPSCPTTSKSSVIASRIYESNKSTNPADHSTAITHRFTDQYIWPSFNSVDIRSNYDAISLQRTDDKRMHDHNWINHTWNPIVQGRHNDSTDAKVECPEACANCLPVQAGPSTFYRHLCSDDDPPRSVSICPQRRCVAFGCSAGIELHWIDALTGQSLTRWFPLTAPSDYLHFLPPRPGFESSKKLRLISSAAHPDDRPTISHKFIRSLPGLRAFWGSSGIGGYGDHPRVSTCDHYRAVPLSDGHHVLFIDPPTSGLFLGCDGPIDGPTKLLRKILLLPPAEKEIPHTYTAAADLSCGARIIAAYGDTIMLYKPNGDFSADRIPFWPITIRGTKIDEMHGVCELAVSTQPDIIIWGFSPQGRAKTWQVRKGAKPAHCQYKYVCRSGIVHLSHVVDESGEIATTTDDTIGLPPGKMNGLSPEQSVGFDGNSSELRNTCLPRTLSIEKNDWLDLLDVRGCDAWYDESGDVSWIGRSHKIPEVA</sequence>
<feature type="transmembrane region" description="Helical" evidence="8">
    <location>
        <begin position="112"/>
        <end position="136"/>
    </location>
</feature>
<dbReference type="InterPro" id="IPR001810">
    <property type="entry name" value="F-box_dom"/>
</dbReference>
<organism evidence="10 11">
    <name type="scientific">Dendryphion nanum</name>
    <dbReference type="NCBI Taxonomy" id="256645"/>
    <lineage>
        <taxon>Eukaryota</taxon>
        <taxon>Fungi</taxon>
        <taxon>Dikarya</taxon>
        <taxon>Ascomycota</taxon>
        <taxon>Pezizomycotina</taxon>
        <taxon>Dothideomycetes</taxon>
        <taxon>Pleosporomycetidae</taxon>
        <taxon>Pleosporales</taxon>
        <taxon>Torulaceae</taxon>
        <taxon>Dendryphion</taxon>
    </lineage>
</organism>
<gene>
    <name evidence="10" type="ORF">B0J11DRAFT_556914</name>
</gene>
<dbReference type="InterPro" id="IPR027815">
    <property type="entry name" value="CSC1/OSCA1-like_cyt"/>
</dbReference>
<keyword evidence="11" id="KW-1185">Reference proteome</keyword>
<dbReference type="Gene3D" id="1.20.1280.50">
    <property type="match status" value="1"/>
</dbReference>
<comment type="similarity">
    <text evidence="2">Belongs to the CSC1 (TC 1.A.17) family.</text>
</comment>
<comment type="subcellular location">
    <subcellularLocation>
        <location evidence="1">Membrane</location>
        <topology evidence="1">Multi-pass membrane protein</topology>
    </subcellularLocation>
</comment>
<evidence type="ECO:0000259" key="9">
    <source>
        <dbReference type="SMART" id="SM00256"/>
    </source>
</evidence>
<accession>A0A9P9E7B2</accession>
<reference evidence="10" key="1">
    <citation type="journal article" date="2021" name="Nat. Commun.">
        <title>Genetic determinants of endophytism in the Arabidopsis root mycobiome.</title>
        <authorList>
            <person name="Mesny F."/>
            <person name="Miyauchi S."/>
            <person name="Thiergart T."/>
            <person name="Pickel B."/>
            <person name="Atanasova L."/>
            <person name="Karlsson M."/>
            <person name="Huettel B."/>
            <person name="Barry K.W."/>
            <person name="Haridas S."/>
            <person name="Chen C."/>
            <person name="Bauer D."/>
            <person name="Andreopoulos W."/>
            <person name="Pangilinan J."/>
            <person name="LaButti K."/>
            <person name="Riley R."/>
            <person name="Lipzen A."/>
            <person name="Clum A."/>
            <person name="Drula E."/>
            <person name="Henrissat B."/>
            <person name="Kohler A."/>
            <person name="Grigoriev I.V."/>
            <person name="Martin F.M."/>
            <person name="Hacquard S."/>
        </authorList>
    </citation>
    <scope>NUCLEOTIDE SEQUENCE</scope>
    <source>
        <strain evidence="10">MPI-CAGE-CH-0243</strain>
    </source>
</reference>
<dbReference type="EMBL" id="JAGMWT010000003">
    <property type="protein sequence ID" value="KAH7132097.1"/>
    <property type="molecule type" value="Genomic_DNA"/>
</dbReference>
<evidence type="ECO:0000256" key="8">
    <source>
        <dbReference type="SAM" id="Phobius"/>
    </source>
</evidence>
<dbReference type="Pfam" id="PF12937">
    <property type="entry name" value="F-box-like"/>
    <property type="match status" value="1"/>
</dbReference>
<feature type="region of interest" description="Disordered" evidence="7">
    <location>
        <begin position="305"/>
        <end position="341"/>
    </location>
</feature>
<dbReference type="GO" id="GO:0005227">
    <property type="term" value="F:calcium-activated cation channel activity"/>
    <property type="evidence" value="ECO:0007669"/>
    <property type="project" value="InterPro"/>
</dbReference>
<evidence type="ECO:0000256" key="7">
    <source>
        <dbReference type="SAM" id="MobiDB-lite"/>
    </source>
</evidence>
<dbReference type="PANTHER" id="PTHR13018:SF5">
    <property type="entry name" value="RE44586P"/>
    <property type="match status" value="1"/>
</dbReference>
<evidence type="ECO:0000256" key="2">
    <source>
        <dbReference type="ARBA" id="ARBA00007779"/>
    </source>
</evidence>
<evidence type="ECO:0000256" key="6">
    <source>
        <dbReference type="ARBA" id="ARBA00023136"/>
    </source>
</evidence>
<comment type="caution">
    <text evidence="10">The sequence shown here is derived from an EMBL/GenBank/DDBJ whole genome shotgun (WGS) entry which is preliminary data.</text>
</comment>
<feature type="region of interest" description="Disordered" evidence="7">
    <location>
        <begin position="955"/>
        <end position="982"/>
    </location>
</feature>
<feature type="transmembrane region" description="Helical" evidence="8">
    <location>
        <begin position="542"/>
        <end position="563"/>
    </location>
</feature>
<dbReference type="Pfam" id="PF02714">
    <property type="entry name" value="RSN1_7TM"/>
    <property type="match status" value="1"/>
</dbReference>
<feature type="transmembrane region" description="Helical" evidence="8">
    <location>
        <begin position="501"/>
        <end position="521"/>
    </location>
</feature>
<dbReference type="Pfam" id="PF14703">
    <property type="entry name" value="PHM7_cyt"/>
    <property type="match status" value="1"/>
</dbReference>
<dbReference type="Pfam" id="PF13967">
    <property type="entry name" value="RSN1_TM"/>
    <property type="match status" value="1"/>
</dbReference>
<feature type="transmembrane region" description="Helical" evidence="8">
    <location>
        <begin position="448"/>
        <end position="481"/>
    </location>
</feature>
<dbReference type="InterPro" id="IPR036047">
    <property type="entry name" value="F-box-like_dom_sf"/>
</dbReference>
<evidence type="ECO:0000313" key="10">
    <source>
        <dbReference type="EMBL" id="KAH7132097.1"/>
    </source>
</evidence>
<keyword evidence="5 8" id="KW-1133">Transmembrane helix</keyword>
<dbReference type="InterPro" id="IPR045122">
    <property type="entry name" value="Csc1-like"/>
</dbReference>
<feature type="transmembrane region" description="Helical" evidence="8">
    <location>
        <begin position="23"/>
        <end position="54"/>
    </location>
</feature>
<evidence type="ECO:0000256" key="4">
    <source>
        <dbReference type="ARBA" id="ARBA00022692"/>
    </source>
</evidence>
<dbReference type="SUPFAM" id="SSF81383">
    <property type="entry name" value="F-box domain"/>
    <property type="match status" value="1"/>
</dbReference>
<feature type="transmembrane region" description="Helical" evidence="8">
    <location>
        <begin position="733"/>
        <end position="751"/>
    </location>
</feature>
<evidence type="ECO:0000256" key="1">
    <source>
        <dbReference type="ARBA" id="ARBA00004141"/>
    </source>
</evidence>
<evidence type="ECO:0000313" key="11">
    <source>
        <dbReference type="Proteomes" id="UP000700596"/>
    </source>
</evidence>
<feature type="transmembrane region" description="Helical" evidence="8">
    <location>
        <begin position="640"/>
        <end position="663"/>
    </location>
</feature>
<name>A0A9P9E7B2_9PLEO</name>
<feature type="transmembrane region" description="Helical" evidence="8">
    <location>
        <begin position="186"/>
        <end position="205"/>
    </location>
</feature>
<feature type="domain" description="F-box" evidence="9">
    <location>
        <begin position="1150"/>
        <end position="1190"/>
    </location>
</feature>
<dbReference type="GO" id="GO:0005886">
    <property type="term" value="C:plasma membrane"/>
    <property type="evidence" value="ECO:0007669"/>
    <property type="project" value="TreeGrafter"/>
</dbReference>
<keyword evidence="4 8" id="KW-0812">Transmembrane</keyword>
<keyword evidence="6 8" id="KW-0472">Membrane</keyword>
<keyword evidence="3" id="KW-0813">Transport</keyword>
<feature type="transmembrane region" description="Helical" evidence="8">
    <location>
        <begin position="710"/>
        <end position="727"/>
    </location>
</feature>
<evidence type="ECO:0000256" key="3">
    <source>
        <dbReference type="ARBA" id="ARBA00022448"/>
    </source>
</evidence>
<evidence type="ECO:0000256" key="5">
    <source>
        <dbReference type="ARBA" id="ARBA00022989"/>
    </source>
</evidence>
<proteinExistence type="inferred from homology"/>
<protein>
    <recommendedName>
        <fullName evidence="9">F-box domain-containing protein</fullName>
    </recommendedName>
</protein>
<dbReference type="InterPro" id="IPR003864">
    <property type="entry name" value="CSC1/OSCA1-like_7TM"/>
</dbReference>
<dbReference type="PANTHER" id="PTHR13018">
    <property type="entry name" value="PROBABLE MEMBRANE PROTEIN DUF221-RELATED"/>
    <property type="match status" value="1"/>
</dbReference>
<dbReference type="InterPro" id="IPR032880">
    <property type="entry name" value="CSC1/OSCA1-like_N"/>
</dbReference>
<dbReference type="OrthoDB" id="1689567at2759"/>